<proteinExistence type="inferred from homology"/>
<evidence type="ECO:0008006" key="11">
    <source>
        <dbReference type="Google" id="ProtNLM"/>
    </source>
</evidence>
<keyword evidence="3" id="KW-1134">Transmembrane beta strand</keyword>
<dbReference type="Proteomes" id="UP000255024">
    <property type="component" value="Unassembled WGS sequence"/>
</dbReference>
<gene>
    <name evidence="9" type="ORF">NCTC11179_02231</name>
</gene>
<evidence type="ECO:0000256" key="5">
    <source>
        <dbReference type="ARBA" id="ARBA00022729"/>
    </source>
</evidence>
<feature type="chain" id="PRO_5017061903" description="Outer membrane protein transport protein (OMPP1/FadL/TodX)" evidence="8">
    <location>
        <begin position="23"/>
        <end position="513"/>
    </location>
</feature>
<evidence type="ECO:0000313" key="10">
    <source>
        <dbReference type="Proteomes" id="UP000255024"/>
    </source>
</evidence>
<dbReference type="AlphaFoldDB" id="A0A378RNN9"/>
<keyword evidence="7" id="KW-0998">Cell outer membrane</keyword>
<evidence type="ECO:0000256" key="6">
    <source>
        <dbReference type="ARBA" id="ARBA00023136"/>
    </source>
</evidence>
<dbReference type="Pfam" id="PF03349">
    <property type="entry name" value="Toluene_X"/>
    <property type="match status" value="1"/>
</dbReference>
<evidence type="ECO:0000256" key="4">
    <source>
        <dbReference type="ARBA" id="ARBA00022692"/>
    </source>
</evidence>
<evidence type="ECO:0000256" key="1">
    <source>
        <dbReference type="ARBA" id="ARBA00004571"/>
    </source>
</evidence>
<evidence type="ECO:0000256" key="8">
    <source>
        <dbReference type="SAM" id="SignalP"/>
    </source>
</evidence>
<dbReference type="RefSeq" id="WP_115091568.1">
    <property type="nucleotide sequence ID" value="NZ_CP068107.1"/>
</dbReference>
<accession>A0A378RNN9</accession>
<evidence type="ECO:0000313" key="9">
    <source>
        <dbReference type="EMBL" id="STZ28663.1"/>
    </source>
</evidence>
<comment type="similarity">
    <text evidence="2">Belongs to the OmpP1/FadL family.</text>
</comment>
<comment type="subcellular location">
    <subcellularLocation>
        <location evidence="1">Cell outer membrane</location>
        <topology evidence="1">Multi-pass membrane protein</topology>
    </subcellularLocation>
</comment>
<dbReference type="GO" id="GO:0009279">
    <property type="term" value="C:cell outer membrane"/>
    <property type="evidence" value="ECO:0007669"/>
    <property type="project" value="UniProtKB-SubCell"/>
</dbReference>
<dbReference type="EMBL" id="UGQL01000001">
    <property type="protein sequence ID" value="STZ28663.1"/>
    <property type="molecule type" value="Genomic_DNA"/>
</dbReference>
<evidence type="ECO:0000256" key="7">
    <source>
        <dbReference type="ARBA" id="ARBA00023237"/>
    </source>
</evidence>
<dbReference type="InterPro" id="IPR005017">
    <property type="entry name" value="OMPP1/FadL/TodX"/>
</dbReference>
<keyword evidence="6" id="KW-0472">Membrane</keyword>
<dbReference type="SUPFAM" id="SSF56935">
    <property type="entry name" value="Porins"/>
    <property type="match status" value="1"/>
</dbReference>
<protein>
    <recommendedName>
        <fullName evidence="11">Outer membrane protein transport protein (OMPP1/FadL/TodX)</fullName>
    </recommendedName>
</protein>
<reference evidence="9 10" key="1">
    <citation type="submission" date="2018-06" db="EMBL/GenBank/DDBJ databases">
        <authorList>
            <consortium name="Pathogen Informatics"/>
            <person name="Doyle S."/>
        </authorList>
    </citation>
    <scope>NUCLEOTIDE SEQUENCE [LARGE SCALE GENOMIC DNA]</scope>
    <source>
        <strain evidence="9 10">NCTC11179</strain>
    </source>
</reference>
<keyword evidence="4" id="KW-0812">Transmembrane</keyword>
<evidence type="ECO:0000256" key="3">
    <source>
        <dbReference type="ARBA" id="ARBA00022452"/>
    </source>
</evidence>
<name>A0A378RNN9_MYROD</name>
<evidence type="ECO:0000256" key="2">
    <source>
        <dbReference type="ARBA" id="ARBA00008163"/>
    </source>
</evidence>
<sequence length="513" mass="57146">MYINKFIFGLSASLLTIGAIQAQEINPLDISRYSESDMNGTARFKGMSGAFGAVGGDLSALKINPAGSAIFNYNQASFSLSLANKKNKTNYLNNSESKNYTGLDVGQLGAVFVFNSNDAQATMRKFAVGVNYESTKNLNNDYRIMGTGQTNSLGEYFYQLANGYQVPHRVLVPGNNQNQDYINAGYIANYPGQQTYLAHETFILNKGSKDGEYEANFGTNQDTYTQGKYVSTDGYNSKFSGNFSAQLGDRIFVGANLNLHLFDYKQTSDAVEINRSNLPAGMVKSITYTNQLYTYGTGFSFNLGVIGQITDELRAGVAYESPTWYSLRDEITQGVATTVVGDAKAYAVYPAVTNIFERYNLKTPAKYTGSLAYVFNKRGLISVDYSIKDYSNNQFRPKNDGGYSIMNDFYSTEMKTASEFRIGGEYRIKQVSIRGGYRFEESPYKNIKYMGDLNSFSAGIGYEFGDSRLDLAYSHTARSYTTNVLDMTVNNLYDNATWKMKENWVTLSYVINF</sequence>
<keyword evidence="5 8" id="KW-0732">Signal</keyword>
<organism evidence="9 10">
    <name type="scientific">Myroides odoratus</name>
    <name type="common">Flavobacterium odoratum</name>
    <dbReference type="NCBI Taxonomy" id="256"/>
    <lineage>
        <taxon>Bacteria</taxon>
        <taxon>Pseudomonadati</taxon>
        <taxon>Bacteroidota</taxon>
        <taxon>Flavobacteriia</taxon>
        <taxon>Flavobacteriales</taxon>
        <taxon>Flavobacteriaceae</taxon>
        <taxon>Myroides</taxon>
    </lineage>
</organism>
<feature type="signal peptide" evidence="8">
    <location>
        <begin position="1"/>
        <end position="22"/>
    </location>
</feature>
<dbReference type="Gene3D" id="2.40.160.60">
    <property type="entry name" value="Outer membrane protein transport protein (OMPP1/FadL/TodX)"/>
    <property type="match status" value="1"/>
</dbReference>
<keyword evidence="10" id="KW-1185">Reference proteome</keyword>